<name>A0A3M0L9A2_HIRRU</name>
<evidence type="ECO:0000313" key="2">
    <source>
        <dbReference type="Proteomes" id="UP000269221"/>
    </source>
</evidence>
<dbReference type="AlphaFoldDB" id="A0A3M0L9A2"/>
<dbReference type="OrthoDB" id="10063195at2759"/>
<evidence type="ECO:0008006" key="3">
    <source>
        <dbReference type="Google" id="ProtNLM"/>
    </source>
</evidence>
<gene>
    <name evidence="1" type="ORF">DUI87_03149</name>
</gene>
<comment type="caution">
    <text evidence="1">The sequence shown here is derived from an EMBL/GenBank/DDBJ whole genome shotgun (WGS) entry which is preliminary data.</text>
</comment>
<dbReference type="Proteomes" id="UP000269221">
    <property type="component" value="Unassembled WGS sequence"/>
</dbReference>
<protein>
    <recommendedName>
        <fullName evidence="3">Reverse transcriptase domain-containing protein</fullName>
    </recommendedName>
</protein>
<keyword evidence="2" id="KW-1185">Reference proteome</keyword>
<proteinExistence type="predicted"/>
<accession>A0A3M0L9A2</accession>
<evidence type="ECO:0000313" key="1">
    <source>
        <dbReference type="EMBL" id="RMC19590.1"/>
    </source>
</evidence>
<organism evidence="1 2">
    <name type="scientific">Hirundo rustica rustica</name>
    <dbReference type="NCBI Taxonomy" id="333673"/>
    <lineage>
        <taxon>Eukaryota</taxon>
        <taxon>Metazoa</taxon>
        <taxon>Chordata</taxon>
        <taxon>Craniata</taxon>
        <taxon>Vertebrata</taxon>
        <taxon>Euteleostomi</taxon>
        <taxon>Archelosauria</taxon>
        <taxon>Archosauria</taxon>
        <taxon>Dinosauria</taxon>
        <taxon>Saurischia</taxon>
        <taxon>Theropoda</taxon>
        <taxon>Coelurosauria</taxon>
        <taxon>Aves</taxon>
        <taxon>Neognathae</taxon>
        <taxon>Neoaves</taxon>
        <taxon>Telluraves</taxon>
        <taxon>Australaves</taxon>
        <taxon>Passeriformes</taxon>
        <taxon>Sylvioidea</taxon>
        <taxon>Hirundinidae</taxon>
        <taxon>Hirundo</taxon>
    </lineage>
</organism>
<dbReference type="EMBL" id="QRBI01000094">
    <property type="protein sequence ID" value="RMC19590.1"/>
    <property type="molecule type" value="Genomic_DNA"/>
</dbReference>
<dbReference type="STRING" id="333673.A0A3M0L9A2"/>
<reference evidence="1 2" key="1">
    <citation type="submission" date="2018-07" db="EMBL/GenBank/DDBJ databases">
        <title>A high quality draft genome assembly of the barn swallow (H. rustica rustica).</title>
        <authorList>
            <person name="Formenti G."/>
            <person name="Chiara M."/>
            <person name="Poveda L."/>
            <person name="Francoijs K.-J."/>
            <person name="Bonisoli-Alquati A."/>
            <person name="Canova L."/>
            <person name="Gianfranceschi L."/>
            <person name="Horner D.S."/>
            <person name="Saino N."/>
        </authorList>
    </citation>
    <scope>NUCLEOTIDE SEQUENCE [LARGE SCALE GENOMIC DNA]</scope>
    <source>
        <strain evidence="1">Chelidonia</strain>
        <tissue evidence="1">Blood</tissue>
    </source>
</reference>
<sequence>MEDREAIRGSQYGFNKGKSCLTNPVSFYDEVAPSVDKGRSTDVIHLDFCKAFDMVLYNILLSKLERDGFDGWMRKAKFHTELHLDRSKNFQFLRFKRSRRKEFRPNIPLAHWIYNGL</sequence>